<proteinExistence type="predicted"/>
<dbReference type="RefSeq" id="WP_140915673.1">
    <property type="nucleotide sequence ID" value="NZ_CP045720.1"/>
</dbReference>
<dbReference type="Proteomes" id="UP000315469">
    <property type="component" value="Unassembled WGS sequence"/>
</dbReference>
<name>A0ABY2ZM62_9GAMM</name>
<evidence type="ECO:0000256" key="1">
    <source>
        <dbReference type="SAM" id="Coils"/>
    </source>
</evidence>
<dbReference type="GeneID" id="90520341"/>
<gene>
    <name evidence="2" type="ORF">FJW02_05455</name>
</gene>
<organism evidence="2 3">
    <name type="scientific">Pantoea eucalypti</name>
    <dbReference type="NCBI Taxonomy" id="470933"/>
    <lineage>
        <taxon>Bacteria</taxon>
        <taxon>Pseudomonadati</taxon>
        <taxon>Pseudomonadota</taxon>
        <taxon>Gammaproteobacteria</taxon>
        <taxon>Enterobacterales</taxon>
        <taxon>Erwiniaceae</taxon>
        <taxon>Pantoea</taxon>
    </lineage>
</organism>
<evidence type="ECO:0000313" key="2">
    <source>
        <dbReference type="EMBL" id="TPV39784.1"/>
    </source>
</evidence>
<protein>
    <submittedName>
        <fullName evidence="2">Uncharacterized protein</fullName>
    </submittedName>
</protein>
<sequence length="186" mass="21115">MLSQPVSKTAKDRAATVENLFIFNSLYDFGAHYFAMDLLRIWSKISHHCFNCISLSRIPRSWGCPHVAYEDITNIAACLSTGSRSPLIGKRPTRQSLGLHKDIVIALNNKKKNIKSGNDLEKRPANLKIASQRISNLELKNKTLAEELRRLEERFVVWQFNAINHGMSVEQLNNGLPKIDRETNAD</sequence>
<feature type="coiled-coil region" evidence="1">
    <location>
        <begin position="127"/>
        <end position="154"/>
    </location>
</feature>
<dbReference type="EMBL" id="VHJB01000043">
    <property type="protein sequence ID" value="TPV39784.1"/>
    <property type="molecule type" value="Genomic_DNA"/>
</dbReference>
<reference evidence="2 3" key="1">
    <citation type="submission" date="2019-06" db="EMBL/GenBank/DDBJ databases">
        <title>Taxogenomics and systematics of the genus Pantoea.</title>
        <authorList>
            <person name="Tambong J.T."/>
        </authorList>
    </citation>
    <scope>NUCLEOTIDE SEQUENCE [LARGE SCALE GENOMIC DNA]</scope>
    <source>
        <strain evidence="2 3">LMG 24197</strain>
    </source>
</reference>
<keyword evidence="1" id="KW-0175">Coiled coil</keyword>
<accession>A0ABY2ZM62</accession>
<keyword evidence="3" id="KW-1185">Reference proteome</keyword>
<evidence type="ECO:0000313" key="3">
    <source>
        <dbReference type="Proteomes" id="UP000315469"/>
    </source>
</evidence>
<comment type="caution">
    <text evidence="2">The sequence shown here is derived from an EMBL/GenBank/DDBJ whole genome shotgun (WGS) entry which is preliminary data.</text>
</comment>